<keyword evidence="4" id="KW-1185">Reference proteome</keyword>
<feature type="region of interest" description="Disordered" evidence="1">
    <location>
        <begin position="141"/>
        <end position="162"/>
    </location>
</feature>
<sequence length="162" mass="17832">MYIEPHLIEPRKLKSREITGLVIGVVAAVFIIAALSICLCFRRPRARREEDYVGDTDSEIVRRNPSPGNSSIFGMKKMGKKDQTLYNARHPGKGVVYSGFQGDDAVNGVSSSHPPRIGRRAPMVKDNRDAFFFLLIFSPSSSHPSYSPSRTAGSDGTKAKGY</sequence>
<comment type="caution">
    <text evidence="3">The sequence shown here is derived from an EMBL/GenBank/DDBJ whole genome shotgun (WGS) entry which is preliminary data.</text>
</comment>
<reference evidence="3" key="1">
    <citation type="submission" date="2022-11" db="EMBL/GenBank/DDBJ databases">
        <authorList>
            <person name="Scott C."/>
            <person name="Bruce N."/>
        </authorList>
    </citation>
    <scope>NUCLEOTIDE SEQUENCE</scope>
</reference>
<keyword evidence="2" id="KW-1133">Transmembrane helix</keyword>
<accession>A0A9P1M9A0</accession>
<dbReference type="AlphaFoldDB" id="A0A9P1M9A0"/>
<dbReference type="Proteomes" id="UP000838763">
    <property type="component" value="Unassembled WGS sequence"/>
</dbReference>
<proteinExistence type="predicted"/>
<name>A0A9P1M9A0_9PEZI</name>
<evidence type="ECO:0000256" key="2">
    <source>
        <dbReference type="SAM" id="Phobius"/>
    </source>
</evidence>
<protein>
    <submittedName>
        <fullName evidence="3">Uncharacterized protein</fullName>
    </submittedName>
</protein>
<organism evidence="3 4">
    <name type="scientific">Parascedosporium putredinis</name>
    <dbReference type="NCBI Taxonomy" id="1442378"/>
    <lineage>
        <taxon>Eukaryota</taxon>
        <taxon>Fungi</taxon>
        <taxon>Dikarya</taxon>
        <taxon>Ascomycota</taxon>
        <taxon>Pezizomycotina</taxon>
        <taxon>Sordariomycetes</taxon>
        <taxon>Hypocreomycetidae</taxon>
        <taxon>Microascales</taxon>
        <taxon>Microascaceae</taxon>
        <taxon>Parascedosporium</taxon>
    </lineage>
</organism>
<evidence type="ECO:0000256" key="1">
    <source>
        <dbReference type="SAM" id="MobiDB-lite"/>
    </source>
</evidence>
<dbReference type="EMBL" id="CALLCH030000007">
    <property type="protein sequence ID" value="CAI4213043.1"/>
    <property type="molecule type" value="Genomic_DNA"/>
</dbReference>
<feature type="transmembrane region" description="Helical" evidence="2">
    <location>
        <begin position="20"/>
        <end position="41"/>
    </location>
</feature>
<keyword evidence="2" id="KW-0472">Membrane</keyword>
<evidence type="ECO:0000313" key="4">
    <source>
        <dbReference type="Proteomes" id="UP000838763"/>
    </source>
</evidence>
<feature type="region of interest" description="Disordered" evidence="1">
    <location>
        <begin position="52"/>
        <end position="74"/>
    </location>
</feature>
<keyword evidence="2" id="KW-0812">Transmembrane</keyword>
<gene>
    <name evidence="3" type="ORF">PPNO1_LOCUS2795</name>
</gene>
<evidence type="ECO:0000313" key="3">
    <source>
        <dbReference type="EMBL" id="CAI4213043.1"/>
    </source>
</evidence>